<keyword evidence="4" id="KW-0418">Kinase</keyword>
<organism evidence="4 5">
    <name type="scientific">Sorangium cellulosum</name>
    <name type="common">Polyangium cellulosum</name>
    <dbReference type="NCBI Taxonomy" id="56"/>
    <lineage>
        <taxon>Bacteria</taxon>
        <taxon>Pseudomonadati</taxon>
        <taxon>Myxococcota</taxon>
        <taxon>Polyangia</taxon>
        <taxon>Polyangiales</taxon>
        <taxon>Polyangiaceae</taxon>
        <taxon>Sorangium</taxon>
    </lineage>
</organism>
<dbReference type="CDD" id="cd14014">
    <property type="entry name" value="STKc_PknB_like"/>
    <property type="match status" value="1"/>
</dbReference>
<dbReference type="PROSITE" id="PS50011">
    <property type="entry name" value="PROTEIN_KINASE_DOM"/>
    <property type="match status" value="1"/>
</dbReference>
<evidence type="ECO:0000259" key="3">
    <source>
        <dbReference type="PROSITE" id="PS50011"/>
    </source>
</evidence>
<dbReference type="GO" id="GO:0005737">
    <property type="term" value="C:cytoplasm"/>
    <property type="evidence" value="ECO:0007669"/>
    <property type="project" value="TreeGrafter"/>
</dbReference>
<dbReference type="EMBL" id="JEMC01002599">
    <property type="protein sequence ID" value="KYF86112.1"/>
    <property type="molecule type" value="Genomic_DNA"/>
</dbReference>
<dbReference type="SUPFAM" id="SSF52540">
    <property type="entry name" value="P-loop containing nucleoside triphosphate hydrolases"/>
    <property type="match status" value="1"/>
</dbReference>
<dbReference type="GO" id="GO:0005524">
    <property type="term" value="F:ATP binding"/>
    <property type="evidence" value="ECO:0007669"/>
    <property type="project" value="UniProtKB-KW"/>
</dbReference>
<gene>
    <name evidence="4" type="ORF">BE18_34575</name>
</gene>
<dbReference type="InterPro" id="IPR000719">
    <property type="entry name" value="Prot_kinase_dom"/>
</dbReference>
<dbReference type="GO" id="GO:0004016">
    <property type="term" value="F:adenylate cyclase activity"/>
    <property type="evidence" value="ECO:0007669"/>
    <property type="project" value="TreeGrafter"/>
</dbReference>
<dbReference type="InterPro" id="IPR041664">
    <property type="entry name" value="AAA_16"/>
</dbReference>
<dbReference type="InterPro" id="IPR008271">
    <property type="entry name" value="Ser/Thr_kinase_AS"/>
</dbReference>
<feature type="domain" description="Protein kinase" evidence="3">
    <location>
        <begin position="11"/>
        <end position="272"/>
    </location>
</feature>
<dbReference type="Pfam" id="PF00069">
    <property type="entry name" value="Pkinase"/>
    <property type="match status" value="1"/>
</dbReference>
<keyword evidence="2" id="KW-0067">ATP-binding</keyword>
<evidence type="ECO:0000256" key="1">
    <source>
        <dbReference type="ARBA" id="ARBA00022741"/>
    </source>
</evidence>
<proteinExistence type="predicted"/>
<dbReference type="Pfam" id="PF13191">
    <property type="entry name" value="AAA_16"/>
    <property type="match status" value="1"/>
</dbReference>
<comment type="caution">
    <text evidence="4">The sequence shown here is derived from an EMBL/GenBank/DDBJ whole genome shotgun (WGS) entry which is preliminary data.</text>
</comment>
<dbReference type="SUPFAM" id="SSF56112">
    <property type="entry name" value="Protein kinase-like (PK-like)"/>
    <property type="match status" value="1"/>
</dbReference>
<dbReference type="InterPro" id="IPR011009">
    <property type="entry name" value="Kinase-like_dom_sf"/>
</dbReference>
<protein>
    <submittedName>
        <fullName evidence="4">Protein kinase</fullName>
    </submittedName>
</protein>
<keyword evidence="4" id="KW-0808">Transferase</keyword>
<accession>A0A150S0W3</accession>
<dbReference type="Proteomes" id="UP000075515">
    <property type="component" value="Unassembled WGS sequence"/>
</dbReference>
<evidence type="ECO:0000313" key="5">
    <source>
        <dbReference type="Proteomes" id="UP000075515"/>
    </source>
</evidence>
<dbReference type="Gene3D" id="3.40.50.300">
    <property type="entry name" value="P-loop containing nucleotide triphosphate hydrolases"/>
    <property type="match status" value="1"/>
</dbReference>
<dbReference type="AlphaFoldDB" id="A0A150S0W3"/>
<dbReference type="PANTHER" id="PTHR16305:SF28">
    <property type="entry name" value="GUANYLATE CYCLASE DOMAIN-CONTAINING PROTEIN"/>
    <property type="match status" value="1"/>
</dbReference>
<dbReference type="PROSITE" id="PS00108">
    <property type="entry name" value="PROTEIN_KINASE_ST"/>
    <property type="match status" value="1"/>
</dbReference>
<dbReference type="GO" id="GO:0004672">
    <property type="term" value="F:protein kinase activity"/>
    <property type="evidence" value="ECO:0007669"/>
    <property type="project" value="InterPro"/>
</dbReference>
<reference evidence="4 5" key="1">
    <citation type="submission" date="2014-02" db="EMBL/GenBank/DDBJ databases">
        <title>The small core and large imbalanced accessory genome model reveals a collaborative survival strategy of Sorangium cellulosum strains in nature.</title>
        <authorList>
            <person name="Han K."/>
            <person name="Peng R."/>
            <person name="Blom J."/>
            <person name="Li Y.-Z."/>
        </authorList>
    </citation>
    <scope>NUCLEOTIDE SEQUENCE [LARGE SCALE GENOMIC DNA]</scope>
    <source>
        <strain evidence="4 5">So0149</strain>
    </source>
</reference>
<dbReference type="Gene3D" id="1.10.510.10">
    <property type="entry name" value="Transferase(Phosphotransferase) domain 1"/>
    <property type="match status" value="1"/>
</dbReference>
<dbReference type="Gene3D" id="3.30.200.20">
    <property type="entry name" value="Phosphorylase Kinase, domain 1"/>
    <property type="match status" value="1"/>
</dbReference>
<evidence type="ECO:0000256" key="2">
    <source>
        <dbReference type="ARBA" id="ARBA00022840"/>
    </source>
</evidence>
<keyword evidence="1" id="KW-0547">Nucleotide-binding</keyword>
<name>A0A150S0W3_SORCE</name>
<dbReference type="PANTHER" id="PTHR16305">
    <property type="entry name" value="TESTICULAR SOLUBLE ADENYLYL CYCLASE"/>
    <property type="match status" value="1"/>
</dbReference>
<sequence>MRPGEVIDSRFEIERVAASGGMGTIYRAIDRTTGAPVALKLLGQPDRSAAHRFEHEARILAELDHPRIVRHVAHGVTPDEVPYLAMEWLEGESLAQRLARQKLDLEESLAVLRATAEALGAAHARGIVHRDIKPGNLLLVGGEVAGLKVLDFGIARTKRTLGALTRTGSVMGTPGYMAPEQATGDRDRLDARADIFSLGAVVFECLTGRPAFQGQHVMALLAKLLMEDPPRVRHLRPELPQELDDFVARMLAKDPEQRPRDGSAVLEALDALERDPSSGLAAPPVLYEAITTGELRLLSMVAAKELHPASCDGSANTLVAAMPGDLTRKLHTSAQPFGARVDALADGTIVLSIAGVGDAVEQAARAARCAMKLGQILPDASVVLATGRAEHTGSLPVGPVMDRAAALLALAELEARARPERKPDPVRIDDVTRSLLDARFEIEAARSGTFFLLQEREVGRSARTLLGKPSPYVGRDRELRNLRELLEDSFSGPEPRAILITGPPGIGKSRLRYELIEVLRERHPEITVAVGRGDSLSAGSPFSLLGSSAGSPFSLLGSALRGAAGITGGEPAPAQRERLLSLVARAPALGPGDRTRIAAFLGEIVGTPFPSEADPRFQEARQSPALLADQIPLAYLDFMEAACAAGPYLLVLEDIQWGDAASLKLIARVLRELRDLPFAVLYLARVEVRKVFPILWEGSEVHEMTLGALPRRAAEELVRQMLGDGLPPAEVARLVERASGNAFYLEELIRAVAEGRADRLPETILGMVEARLEAIPPEARRLLRAASVFGETFWKQGALALLGDAGGSTLAVDWLPWMLQRELLERREQSRFSDQEEYAFRHALIRDGCYAMLPDHDRALGHRLAAEWLLQAGEHDAKVLAEHFERGGEPRLAVEFYLHAAEQALAGSDSAAASALAERGLALGAERDVEAALRGIREGATSTLRKGGAALSSSS</sequence>
<dbReference type="SMART" id="SM00220">
    <property type="entry name" value="S_TKc"/>
    <property type="match status" value="1"/>
</dbReference>
<evidence type="ECO:0000313" key="4">
    <source>
        <dbReference type="EMBL" id="KYF86112.1"/>
    </source>
</evidence>
<dbReference type="InterPro" id="IPR027417">
    <property type="entry name" value="P-loop_NTPase"/>
</dbReference>